<evidence type="ECO:0000256" key="1">
    <source>
        <dbReference type="ARBA" id="ARBA00004604"/>
    </source>
</evidence>
<evidence type="ECO:0000256" key="3">
    <source>
        <dbReference type="ARBA" id="ARBA00022552"/>
    </source>
</evidence>
<comment type="similarity">
    <text evidence="2 9">Belongs to the eukaryotic/archaeal RNase P protein component 2 family.</text>
</comment>
<reference evidence="10" key="2">
    <citation type="submission" date="2020-05" db="UniProtKB">
        <authorList>
            <consortium name="Ensembl"/>
        </authorList>
    </citation>
    <scope>IDENTIFICATION</scope>
</reference>
<dbReference type="PIRSF" id="PIRSF023803">
    <property type="entry name" value="Ribonuclease_P_prd"/>
    <property type="match status" value="1"/>
</dbReference>
<dbReference type="InterPro" id="IPR038085">
    <property type="entry name" value="Rnp2-like_sf"/>
</dbReference>
<organism evidence="10">
    <name type="scientific">Xenopus tropicalis</name>
    <name type="common">Western clawed frog</name>
    <name type="synonym">Silurana tropicalis</name>
    <dbReference type="NCBI Taxonomy" id="8364"/>
    <lineage>
        <taxon>Eukaryota</taxon>
        <taxon>Metazoa</taxon>
        <taxon>Chordata</taxon>
        <taxon>Craniata</taxon>
        <taxon>Vertebrata</taxon>
        <taxon>Euteleostomi</taxon>
        <taxon>Amphibia</taxon>
        <taxon>Batrachia</taxon>
        <taxon>Anura</taxon>
        <taxon>Pipoidea</taxon>
        <taxon>Pipidae</taxon>
        <taxon>Xenopodinae</taxon>
        <taxon>Xenopus</taxon>
        <taxon>Silurana</taxon>
    </lineage>
</organism>
<dbReference type="GO" id="GO:0033204">
    <property type="term" value="F:ribonuclease P RNA binding"/>
    <property type="evidence" value="ECO:0007669"/>
    <property type="project" value="InterPro"/>
</dbReference>
<evidence type="ECO:0000313" key="10">
    <source>
        <dbReference type="Ensembl" id="ENSXETP00000060423"/>
    </source>
</evidence>
<dbReference type="GO" id="GO:0005730">
    <property type="term" value="C:nucleolus"/>
    <property type="evidence" value="ECO:0007669"/>
    <property type="project" value="UniProtKB-SubCell"/>
</dbReference>
<name>A0A6I8PNA8_XENTR</name>
<dbReference type="GeneTree" id="ENSGT00390000012331"/>
<dbReference type="Gene3D" id="3.30.70.3250">
    <property type="entry name" value="Ribonuclease P, Pop5 subunit"/>
    <property type="match status" value="1"/>
</dbReference>
<dbReference type="Pfam" id="PF01900">
    <property type="entry name" value="RNase_P_Rpp14"/>
    <property type="match status" value="1"/>
</dbReference>
<dbReference type="Ensembl" id="ENSXETT00000066230">
    <property type="protein sequence ID" value="ENSXETP00000060423"/>
    <property type="gene ID" value="ENSXETG00000031793"/>
</dbReference>
<dbReference type="FunFam" id="3.30.70.3250:FF:000001">
    <property type="entry name" value="Ribonuclease P/MRP protein subunit POP5"/>
    <property type="match status" value="1"/>
</dbReference>
<evidence type="ECO:0000256" key="8">
    <source>
        <dbReference type="ARBA" id="ARBA00056519"/>
    </source>
</evidence>
<evidence type="ECO:0000256" key="2">
    <source>
        <dbReference type="ARBA" id="ARBA00010800"/>
    </source>
</evidence>
<accession>A0A6I8PNA8</accession>
<dbReference type="Bgee" id="ENSXETG00000031793">
    <property type="expression patterns" value="Expressed in egg cell and 14 other cell types or tissues"/>
</dbReference>
<dbReference type="AlphaFoldDB" id="A0A6I8PNA8"/>
<comment type="function">
    <text evidence="8">Component of ribonuclease P, a protein complex that generates mature tRNA molecules by cleaving their 5'-ends. Also a component of the MRP ribonuclease complex, which cleaves pre-rRNA sequences.</text>
</comment>
<dbReference type="SUPFAM" id="SSF160350">
    <property type="entry name" value="Rnp2-like"/>
    <property type="match status" value="1"/>
</dbReference>
<dbReference type="InterPro" id="IPR016819">
    <property type="entry name" value="RNase_P/MRP_POP5"/>
</dbReference>
<dbReference type="PANTHER" id="PTHR48414:SF1">
    <property type="entry name" value="POP5 HOMOLOG, RIBONUCLEASE P_MRP SUBUNIT"/>
    <property type="match status" value="1"/>
</dbReference>
<dbReference type="InterPro" id="IPR002759">
    <property type="entry name" value="Pop5/Rpp14/Rnp2-like"/>
</dbReference>
<keyword evidence="5 9" id="KW-0539">Nucleus</keyword>
<sequence>AQKTLQNTFYLHFAPQLFLRYLLCELVLEDPRWRQNISQGTVVYNVREAIARTHGDFGAAACAVSLSVKYLNVYTGVLLLRCRKDFYQLLWSSLPFITSLDNRGQRIPCFINTLHVGGTIRTCQKFLIQYNKNQLLQLMKNCTNAAEKEAIRQSLQSCSLKSLEEPEFVLSKNEENE</sequence>
<evidence type="ECO:0000256" key="5">
    <source>
        <dbReference type="ARBA" id="ARBA00023242"/>
    </source>
</evidence>
<evidence type="ECO:0000256" key="7">
    <source>
        <dbReference type="ARBA" id="ARBA00046486"/>
    </source>
</evidence>
<keyword evidence="3" id="KW-0698">rRNA processing</keyword>
<evidence type="ECO:0000256" key="6">
    <source>
        <dbReference type="ARBA" id="ARBA00044198"/>
    </source>
</evidence>
<dbReference type="GO" id="GO:0006364">
    <property type="term" value="P:rRNA processing"/>
    <property type="evidence" value="ECO:0007669"/>
    <property type="project" value="UniProtKB-KW"/>
</dbReference>
<dbReference type="GO" id="GO:0001682">
    <property type="term" value="P:tRNA 5'-leader removal"/>
    <property type="evidence" value="ECO:0007669"/>
    <property type="project" value="InterPro"/>
</dbReference>
<dbReference type="PANTHER" id="PTHR48414">
    <property type="entry name" value="POP5 HOMOLOG, RIBONUCLEASE P_MRP SUBUNIT"/>
    <property type="match status" value="1"/>
</dbReference>
<dbReference type="FunCoup" id="A0A6I8PNA8">
    <property type="interactions" value="665"/>
</dbReference>
<protein>
    <recommendedName>
        <fullName evidence="6 9">Ribonuclease P/MRP protein subunit POP5</fullName>
    </recommendedName>
</protein>
<keyword evidence="4 9" id="KW-0819">tRNA processing</keyword>
<comment type="subunit">
    <text evidence="7">Component of nuclear RNase P and RNase MRP ribonucleoproteins. RNase P consists of a catalytic RNA moiety and 10 different protein chains; POP1, POP4, POP5, POP7, RPP14, RPP21, RPP25, RPP30, RPP38 and RPP40. Within the RNase P complex, POP1, POP7 and RPP25 form the 'finger' subcomplex, POP5, RPP14, RPP40 and homodimeric RPP30 form the 'palm' subcomplex, and RPP21, POP4 and RPP38 form the 'wrist' subcomplex. All subunits of the RNase P complex interact with the catalytic RNA. Several subunits of RNase P are also part of the RNase MRP complex. RNase MRP consists of a catalytic RNA moiety and about 8 protein subunits; POP1, POP7, RPP25, RPP30, RPP38, RPP40 and possibly also POP4 and POP5.</text>
</comment>
<dbReference type="InParanoid" id="A0A6I8PNA8"/>
<comment type="subcellular location">
    <subcellularLocation>
        <location evidence="1 9">Nucleus</location>
        <location evidence="1 9">Nucleolus</location>
    </subcellularLocation>
</comment>
<dbReference type="GO" id="GO:0030681">
    <property type="term" value="C:multimeric ribonuclease P complex"/>
    <property type="evidence" value="ECO:0007669"/>
    <property type="project" value="UniProtKB-ARBA"/>
</dbReference>
<proteinExistence type="inferred from homology"/>
<evidence type="ECO:0000256" key="9">
    <source>
        <dbReference type="PIRNR" id="PIRNR023803"/>
    </source>
</evidence>
<evidence type="ECO:0000256" key="4">
    <source>
        <dbReference type="ARBA" id="ARBA00022694"/>
    </source>
</evidence>
<reference evidence="10" key="1">
    <citation type="journal article" date="2010" name="Science">
        <title>The genome of the Western clawed frog Xenopus tropicalis.</title>
        <authorList>
            <person name="Hellsten U."/>
            <person name="Harland R.M."/>
            <person name="Gilchrist M.J."/>
            <person name="Hendrix D."/>
            <person name="Jurka J."/>
            <person name="Kapitonov V."/>
            <person name="Ovcharenko I."/>
            <person name="Putnam N.H."/>
            <person name="Shu S."/>
            <person name="Taher L."/>
            <person name="Blitz I.L."/>
            <person name="Blumberg B."/>
            <person name="Dichmann D.S."/>
            <person name="Dubchak I."/>
            <person name="Amaya E."/>
            <person name="Detter J.C."/>
            <person name="Fletcher R."/>
            <person name="Gerhard D.S."/>
            <person name="Goodstein D."/>
            <person name="Graves T."/>
            <person name="Grigoriev I.V."/>
            <person name="Grimwood J."/>
            <person name="Kawashima T."/>
            <person name="Lindquist E."/>
            <person name="Lucas S.M."/>
            <person name="Mead P.E."/>
            <person name="Mitros T."/>
            <person name="Ogino H."/>
            <person name="Ohta Y."/>
            <person name="Poliakov A.V."/>
            <person name="Pollet N."/>
            <person name="Robert J."/>
            <person name="Salamov A."/>
            <person name="Sater A.K."/>
            <person name="Schmutz J."/>
            <person name="Terry A."/>
            <person name="Vize P.D."/>
            <person name="Warren W.C."/>
            <person name="Wells D."/>
            <person name="Wills A."/>
            <person name="Wilson R.K."/>
            <person name="Zimmerman L.B."/>
            <person name="Zorn A.M."/>
            <person name="Grainger R."/>
            <person name="Grammer T."/>
            <person name="Khokha M.K."/>
            <person name="Richardson P.M."/>
            <person name="Rokhsar D.S."/>
        </authorList>
    </citation>
    <scope>NUCLEOTIDE SEQUENCE [LARGE SCALE GENOMIC DNA]</scope>
    <source>
        <strain evidence="10">Nigerian</strain>
    </source>
</reference>
<gene>
    <name evidence="10" type="primary">pop5</name>
</gene>